<feature type="region of interest" description="Disordered" evidence="1">
    <location>
        <begin position="65"/>
        <end position="89"/>
    </location>
</feature>
<proteinExistence type="predicted"/>
<name>A0A0P0X933_ORYSJ</name>
<dbReference type="EMBL" id="AP014963">
    <property type="protein sequence ID" value="BAT02568.1"/>
    <property type="molecule type" value="Genomic_DNA"/>
</dbReference>
<dbReference type="InParanoid" id="A0A0P0X933"/>
<gene>
    <name evidence="2" type="ordered locus">Os07g0606425</name>
    <name evidence="2" type="ORF">OSNPB_070606425</name>
</gene>
<dbReference type="AlphaFoldDB" id="A0A0P0X933"/>
<feature type="compositionally biased region" description="Low complexity" evidence="1">
    <location>
        <begin position="67"/>
        <end position="76"/>
    </location>
</feature>
<organism evidence="2 3">
    <name type="scientific">Oryza sativa subsp. japonica</name>
    <name type="common">Rice</name>
    <dbReference type="NCBI Taxonomy" id="39947"/>
    <lineage>
        <taxon>Eukaryota</taxon>
        <taxon>Viridiplantae</taxon>
        <taxon>Streptophyta</taxon>
        <taxon>Embryophyta</taxon>
        <taxon>Tracheophyta</taxon>
        <taxon>Spermatophyta</taxon>
        <taxon>Magnoliopsida</taxon>
        <taxon>Liliopsida</taxon>
        <taxon>Poales</taxon>
        <taxon>Poaceae</taxon>
        <taxon>BOP clade</taxon>
        <taxon>Oryzoideae</taxon>
        <taxon>Oryzeae</taxon>
        <taxon>Oryzinae</taxon>
        <taxon>Oryza</taxon>
        <taxon>Oryza sativa</taxon>
    </lineage>
</organism>
<reference evidence="3" key="1">
    <citation type="journal article" date="2005" name="Nature">
        <title>The map-based sequence of the rice genome.</title>
        <authorList>
            <consortium name="International rice genome sequencing project (IRGSP)"/>
            <person name="Matsumoto T."/>
            <person name="Wu J."/>
            <person name="Kanamori H."/>
            <person name="Katayose Y."/>
            <person name="Fujisawa M."/>
            <person name="Namiki N."/>
            <person name="Mizuno H."/>
            <person name="Yamamoto K."/>
            <person name="Antonio B.A."/>
            <person name="Baba T."/>
            <person name="Sakata K."/>
            <person name="Nagamura Y."/>
            <person name="Aoki H."/>
            <person name="Arikawa K."/>
            <person name="Arita K."/>
            <person name="Bito T."/>
            <person name="Chiden Y."/>
            <person name="Fujitsuka N."/>
            <person name="Fukunaka R."/>
            <person name="Hamada M."/>
            <person name="Harada C."/>
            <person name="Hayashi A."/>
            <person name="Hijishita S."/>
            <person name="Honda M."/>
            <person name="Hosokawa S."/>
            <person name="Ichikawa Y."/>
            <person name="Idonuma A."/>
            <person name="Iijima M."/>
            <person name="Ikeda M."/>
            <person name="Ikeno M."/>
            <person name="Ito K."/>
            <person name="Ito S."/>
            <person name="Ito T."/>
            <person name="Ito Y."/>
            <person name="Ito Y."/>
            <person name="Iwabuchi A."/>
            <person name="Kamiya K."/>
            <person name="Karasawa W."/>
            <person name="Kurita K."/>
            <person name="Katagiri S."/>
            <person name="Kikuta A."/>
            <person name="Kobayashi H."/>
            <person name="Kobayashi N."/>
            <person name="Machita K."/>
            <person name="Maehara T."/>
            <person name="Masukawa M."/>
            <person name="Mizubayashi T."/>
            <person name="Mukai Y."/>
            <person name="Nagasaki H."/>
            <person name="Nagata Y."/>
            <person name="Naito S."/>
            <person name="Nakashima M."/>
            <person name="Nakama Y."/>
            <person name="Nakamichi Y."/>
            <person name="Nakamura M."/>
            <person name="Meguro A."/>
            <person name="Negishi M."/>
            <person name="Ohta I."/>
            <person name="Ohta T."/>
            <person name="Okamoto M."/>
            <person name="Ono N."/>
            <person name="Saji S."/>
            <person name="Sakaguchi M."/>
            <person name="Sakai K."/>
            <person name="Shibata M."/>
            <person name="Shimokawa T."/>
            <person name="Song J."/>
            <person name="Takazaki Y."/>
            <person name="Terasawa K."/>
            <person name="Tsugane M."/>
            <person name="Tsuji K."/>
            <person name="Ueda S."/>
            <person name="Waki K."/>
            <person name="Yamagata H."/>
            <person name="Yamamoto M."/>
            <person name="Yamamoto S."/>
            <person name="Yamane H."/>
            <person name="Yoshiki S."/>
            <person name="Yoshihara R."/>
            <person name="Yukawa K."/>
            <person name="Zhong H."/>
            <person name="Yano M."/>
            <person name="Yuan Q."/>
            <person name="Ouyang S."/>
            <person name="Liu J."/>
            <person name="Jones K.M."/>
            <person name="Gansberger K."/>
            <person name="Moffat K."/>
            <person name="Hill J."/>
            <person name="Bera J."/>
            <person name="Fadrosh D."/>
            <person name="Jin S."/>
            <person name="Johri S."/>
            <person name="Kim M."/>
            <person name="Overton L."/>
            <person name="Reardon M."/>
            <person name="Tsitrin T."/>
            <person name="Vuong H."/>
            <person name="Weaver B."/>
            <person name="Ciecko A."/>
            <person name="Tallon L."/>
            <person name="Jackson J."/>
            <person name="Pai G."/>
            <person name="Aken S.V."/>
            <person name="Utterback T."/>
            <person name="Reidmuller S."/>
            <person name="Feldblyum T."/>
            <person name="Hsiao J."/>
            <person name="Zismann V."/>
            <person name="Iobst S."/>
            <person name="de Vazeille A.R."/>
            <person name="Buell C.R."/>
            <person name="Ying K."/>
            <person name="Li Y."/>
            <person name="Lu T."/>
            <person name="Huang Y."/>
            <person name="Zhao Q."/>
            <person name="Feng Q."/>
            <person name="Zhang L."/>
            <person name="Zhu J."/>
            <person name="Weng Q."/>
            <person name="Mu J."/>
            <person name="Lu Y."/>
            <person name="Fan D."/>
            <person name="Liu Y."/>
            <person name="Guan J."/>
            <person name="Zhang Y."/>
            <person name="Yu S."/>
            <person name="Liu X."/>
            <person name="Zhang Y."/>
            <person name="Hong G."/>
            <person name="Han B."/>
            <person name="Choisne N."/>
            <person name="Demange N."/>
            <person name="Orjeda G."/>
            <person name="Samain S."/>
            <person name="Cattolico L."/>
            <person name="Pelletier E."/>
            <person name="Couloux A."/>
            <person name="Segurens B."/>
            <person name="Wincker P."/>
            <person name="D'Hont A."/>
            <person name="Scarpelli C."/>
            <person name="Weissenbach J."/>
            <person name="Salanoubat M."/>
            <person name="Quetier F."/>
            <person name="Yu Y."/>
            <person name="Kim H.R."/>
            <person name="Rambo T."/>
            <person name="Currie J."/>
            <person name="Collura K."/>
            <person name="Luo M."/>
            <person name="Yang T."/>
            <person name="Ammiraju J.S.S."/>
            <person name="Engler F."/>
            <person name="Soderlund C."/>
            <person name="Wing R.A."/>
            <person name="Palmer L.E."/>
            <person name="de la Bastide M."/>
            <person name="Spiegel L."/>
            <person name="Nascimento L."/>
            <person name="Zutavern T."/>
            <person name="O'Shaughnessy A."/>
            <person name="Dike S."/>
            <person name="Dedhia N."/>
            <person name="Preston R."/>
            <person name="Balija V."/>
            <person name="McCombie W.R."/>
            <person name="Chow T."/>
            <person name="Chen H."/>
            <person name="Chung M."/>
            <person name="Chen C."/>
            <person name="Shaw J."/>
            <person name="Wu H."/>
            <person name="Hsiao K."/>
            <person name="Chao Y."/>
            <person name="Chu M."/>
            <person name="Cheng C."/>
            <person name="Hour A."/>
            <person name="Lee P."/>
            <person name="Lin S."/>
            <person name="Lin Y."/>
            <person name="Liou J."/>
            <person name="Liu S."/>
            <person name="Hsing Y."/>
            <person name="Raghuvanshi S."/>
            <person name="Mohanty A."/>
            <person name="Bharti A.K."/>
            <person name="Gaur A."/>
            <person name="Gupta V."/>
            <person name="Kumar D."/>
            <person name="Ravi V."/>
            <person name="Vij S."/>
            <person name="Kapur A."/>
            <person name="Khurana P."/>
            <person name="Khurana P."/>
            <person name="Khurana J.P."/>
            <person name="Tyagi A.K."/>
            <person name="Gaikwad K."/>
            <person name="Singh A."/>
            <person name="Dalal V."/>
            <person name="Srivastava S."/>
            <person name="Dixit A."/>
            <person name="Pal A.K."/>
            <person name="Ghazi I.A."/>
            <person name="Yadav M."/>
            <person name="Pandit A."/>
            <person name="Bhargava A."/>
            <person name="Sureshbabu K."/>
            <person name="Batra K."/>
            <person name="Sharma T.R."/>
            <person name="Mohapatra T."/>
            <person name="Singh N.K."/>
            <person name="Messing J."/>
            <person name="Nelson A.B."/>
            <person name="Fuks G."/>
            <person name="Kavchok S."/>
            <person name="Keizer G."/>
            <person name="Linton E."/>
            <person name="Llaca V."/>
            <person name="Song R."/>
            <person name="Tanyolac B."/>
            <person name="Young S."/>
            <person name="Ho-Il K."/>
            <person name="Hahn J.H."/>
            <person name="Sangsakoo G."/>
            <person name="Vanavichit A."/>
            <person name="de Mattos Luiz.A.T."/>
            <person name="Zimmer P.D."/>
            <person name="Malone G."/>
            <person name="Dellagostin O."/>
            <person name="de Oliveira A.C."/>
            <person name="Bevan M."/>
            <person name="Bancroft I."/>
            <person name="Minx P."/>
            <person name="Cordum H."/>
            <person name="Wilson R."/>
            <person name="Cheng Z."/>
            <person name="Jin W."/>
            <person name="Jiang J."/>
            <person name="Leong S.A."/>
            <person name="Iwama H."/>
            <person name="Gojobori T."/>
            <person name="Itoh T."/>
            <person name="Niimura Y."/>
            <person name="Fujii Y."/>
            <person name="Habara T."/>
            <person name="Sakai H."/>
            <person name="Sato Y."/>
            <person name="Wilson G."/>
            <person name="Kumar K."/>
            <person name="McCouch S."/>
            <person name="Juretic N."/>
            <person name="Hoen D."/>
            <person name="Wright S."/>
            <person name="Bruskiewich R."/>
            <person name="Bureau T."/>
            <person name="Miyao A."/>
            <person name="Hirochika H."/>
            <person name="Nishikawa T."/>
            <person name="Kadowaki K."/>
            <person name="Sugiura M."/>
            <person name="Burr B."/>
            <person name="Sasaki T."/>
        </authorList>
    </citation>
    <scope>NUCLEOTIDE SEQUENCE [LARGE SCALE GENOMIC DNA]</scope>
    <source>
        <strain evidence="3">cv. Nipponbare</strain>
    </source>
</reference>
<evidence type="ECO:0000256" key="1">
    <source>
        <dbReference type="SAM" id="MobiDB-lite"/>
    </source>
</evidence>
<evidence type="ECO:0000313" key="2">
    <source>
        <dbReference type="EMBL" id="BAT02568.1"/>
    </source>
</evidence>
<keyword evidence="3" id="KW-1185">Reference proteome</keyword>
<accession>A0A0P0X933</accession>
<dbReference type="Proteomes" id="UP000059680">
    <property type="component" value="Chromosome 7"/>
</dbReference>
<reference evidence="2 3" key="2">
    <citation type="journal article" date="2013" name="Plant Cell Physiol.">
        <title>Rice Annotation Project Database (RAP-DB): an integrative and interactive database for rice genomics.</title>
        <authorList>
            <person name="Sakai H."/>
            <person name="Lee S.S."/>
            <person name="Tanaka T."/>
            <person name="Numa H."/>
            <person name="Kim J."/>
            <person name="Kawahara Y."/>
            <person name="Wakimoto H."/>
            <person name="Yang C.C."/>
            <person name="Iwamoto M."/>
            <person name="Abe T."/>
            <person name="Yamada Y."/>
            <person name="Muto A."/>
            <person name="Inokuchi H."/>
            <person name="Ikemura T."/>
            <person name="Matsumoto T."/>
            <person name="Sasaki T."/>
            <person name="Itoh T."/>
        </authorList>
    </citation>
    <scope>NUCLEOTIDE SEQUENCE [LARGE SCALE GENOMIC DNA]</scope>
    <source>
        <strain evidence="3">cv. Nipponbare</strain>
    </source>
</reference>
<reference evidence="2 3" key="3">
    <citation type="journal article" date="2013" name="Rice">
        <title>Improvement of the Oryza sativa Nipponbare reference genome using next generation sequence and optical map data.</title>
        <authorList>
            <person name="Kawahara Y."/>
            <person name="de la Bastide M."/>
            <person name="Hamilton J.P."/>
            <person name="Kanamori H."/>
            <person name="McCombie W.R."/>
            <person name="Ouyang S."/>
            <person name="Schwartz D.C."/>
            <person name="Tanaka T."/>
            <person name="Wu J."/>
            <person name="Zhou S."/>
            <person name="Childs K.L."/>
            <person name="Davidson R.M."/>
            <person name="Lin H."/>
            <person name="Quesada-Ocampo L."/>
            <person name="Vaillancourt B."/>
            <person name="Sakai H."/>
            <person name="Lee S.S."/>
            <person name="Kim J."/>
            <person name="Numa H."/>
            <person name="Itoh T."/>
            <person name="Buell C.R."/>
            <person name="Matsumoto T."/>
        </authorList>
    </citation>
    <scope>NUCLEOTIDE SEQUENCE [LARGE SCALE GENOMIC DNA]</scope>
    <source>
        <strain evidence="3">cv. Nipponbare</strain>
    </source>
</reference>
<dbReference type="PaxDb" id="39947-A0A0P0X933"/>
<evidence type="ECO:0000313" key="3">
    <source>
        <dbReference type="Proteomes" id="UP000059680"/>
    </source>
</evidence>
<protein>
    <submittedName>
        <fullName evidence="2">Os07g0606425 protein</fullName>
    </submittedName>
</protein>
<sequence length="146" mass="14794">MAVAARAPTAADGSSASTSRAAMAAGASSAAGAPPAAPSTSLSTAGCKHPLRCLNAPRAGGCGRPFAAPSTALRRPLLPPPRAPRAGGCGRPFNARHVYLLYYALPLCIGQPGEMSKRAMSDENGELHIAHLQISPQKAGQITVEN</sequence>